<reference evidence="1 2" key="1">
    <citation type="journal article" date="2015" name="Genome Biol.">
        <title>Comparative genomics of Steinernema reveals deeply conserved gene regulatory networks.</title>
        <authorList>
            <person name="Dillman A.R."/>
            <person name="Macchietto M."/>
            <person name="Porter C.F."/>
            <person name="Rogers A."/>
            <person name="Williams B."/>
            <person name="Antoshechkin I."/>
            <person name="Lee M.M."/>
            <person name="Goodwin Z."/>
            <person name="Lu X."/>
            <person name="Lewis E.E."/>
            <person name="Goodrich-Blair H."/>
            <person name="Stock S.P."/>
            <person name="Adams B.J."/>
            <person name="Sternberg P.W."/>
            <person name="Mortazavi A."/>
        </authorList>
    </citation>
    <scope>NUCLEOTIDE SEQUENCE [LARGE SCALE GENOMIC DNA]</scope>
    <source>
        <strain evidence="1 2">ALL</strain>
    </source>
</reference>
<dbReference type="Proteomes" id="UP000298663">
    <property type="component" value="Unassembled WGS sequence"/>
</dbReference>
<evidence type="ECO:0000313" key="1">
    <source>
        <dbReference type="EMBL" id="TKR69070.1"/>
    </source>
</evidence>
<sequence>MQHDLGRQLTLEYNFIELLNVVYTHAVCVNFEKNELLRKQRKRTKQSHVTAEAKALMVDALLNPTKRKPTMTKACYEVTLLRMNEESWGLWKAFNKSIQNGEIHLYRGEKEETQYKANL</sequence>
<keyword evidence="2" id="KW-1185">Reference proteome</keyword>
<dbReference type="AlphaFoldDB" id="A0A4U5MI41"/>
<evidence type="ECO:0000313" key="2">
    <source>
        <dbReference type="Proteomes" id="UP000298663"/>
    </source>
</evidence>
<comment type="caution">
    <text evidence="1">The sequence shown here is derived from an EMBL/GenBank/DDBJ whole genome shotgun (WGS) entry which is preliminary data.</text>
</comment>
<reference evidence="1 2" key="2">
    <citation type="journal article" date="2019" name="G3 (Bethesda)">
        <title>Hybrid Assembly of the Genome of the Entomopathogenic Nematode Steinernema carpocapsae Identifies the X-Chromosome.</title>
        <authorList>
            <person name="Serra L."/>
            <person name="Macchietto M."/>
            <person name="Macias-Munoz A."/>
            <person name="McGill C.J."/>
            <person name="Rodriguez I.M."/>
            <person name="Rodriguez B."/>
            <person name="Murad R."/>
            <person name="Mortazavi A."/>
        </authorList>
    </citation>
    <scope>NUCLEOTIDE SEQUENCE [LARGE SCALE GENOMIC DNA]</scope>
    <source>
        <strain evidence="1 2">ALL</strain>
    </source>
</reference>
<protein>
    <submittedName>
        <fullName evidence="1">Uncharacterized protein</fullName>
    </submittedName>
</protein>
<organism evidence="1 2">
    <name type="scientific">Steinernema carpocapsae</name>
    <name type="common">Entomopathogenic nematode</name>
    <dbReference type="NCBI Taxonomy" id="34508"/>
    <lineage>
        <taxon>Eukaryota</taxon>
        <taxon>Metazoa</taxon>
        <taxon>Ecdysozoa</taxon>
        <taxon>Nematoda</taxon>
        <taxon>Chromadorea</taxon>
        <taxon>Rhabditida</taxon>
        <taxon>Tylenchina</taxon>
        <taxon>Panagrolaimomorpha</taxon>
        <taxon>Strongyloidoidea</taxon>
        <taxon>Steinernematidae</taxon>
        <taxon>Steinernema</taxon>
    </lineage>
</organism>
<name>A0A4U5MI41_STECR</name>
<accession>A0A4U5MI41</accession>
<proteinExistence type="predicted"/>
<dbReference type="EMBL" id="AZBU02000007">
    <property type="protein sequence ID" value="TKR69070.1"/>
    <property type="molecule type" value="Genomic_DNA"/>
</dbReference>
<gene>
    <name evidence="1" type="ORF">L596_021271</name>
</gene>